<sequence length="172" mass="18358">MTAAGEVLRCFGASLLAGPRAEGSSCHTSQQAGSCHWAPPGPVQARFPPLPPQLSYLLCGPVIIGTMCLVKLLRQWKVTSFPGRCVWEAGPGPADGGFSSPVTPPPPTPLLCPLRHRAAERGGQPTPALRPNDRPLLRRHLCTCPAEVRCPARAWSGRCAQARAEMLKLLGR</sequence>
<dbReference type="EMBL" id="OX596085">
    <property type="protein sequence ID" value="CAM9294658.1"/>
    <property type="molecule type" value="Genomic_DNA"/>
</dbReference>
<proteinExistence type="predicted"/>
<accession>A0AC59Y1U9</accession>
<name>A0AC59Y1U9_RANTA</name>
<dbReference type="Proteomes" id="UP001162501">
    <property type="component" value="Chromosome 1"/>
</dbReference>
<protein>
    <submittedName>
        <fullName evidence="1">Uncharacterized protein</fullName>
    </submittedName>
</protein>
<evidence type="ECO:0000313" key="2">
    <source>
        <dbReference type="Proteomes" id="UP001162501"/>
    </source>
</evidence>
<evidence type="ECO:0000313" key="1">
    <source>
        <dbReference type="EMBL" id="CAM9294658.1"/>
    </source>
</evidence>
<reference evidence="1" key="2">
    <citation type="submission" date="2025-03" db="EMBL/GenBank/DDBJ databases">
        <authorList>
            <consortium name="ELIXIR-Norway"/>
            <consortium name="Elixir Norway"/>
        </authorList>
    </citation>
    <scope>NUCLEOTIDE SEQUENCE</scope>
</reference>
<gene>
    <name evidence="1" type="ORF">MRATA1EN22A_LOCUS559</name>
</gene>
<organism evidence="1 2">
    <name type="scientific">Rangifer tarandus platyrhynchus</name>
    <name type="common">Svalbard reindeer</name>
    <dbReference type="NCBI Taxonomy" id="3082113"/>
    <lineage>
        <taxon>Eukaryota</taxon>
        <taxon>Metazoa</taxon>
        <taxon>Chordata</taxon>
        <taxon>Craniata</taxon>
        <taxon>Vertebrata</taxon>
        <taxon>Euteleostomi</taxon>
        <taxon>Mammalia</taxon>
        <taxon>Eutheria</taxon>
        <taxon>Laurasiatheria</taxon>
        <taxon>Artiodactyla</taxon>
        <taxon>Ruminantia</taxon>
        <taxon>Pecora</taxon>
        <taxon>Cervidae</taxon>
        <taxon>Odocoileinae</taxon>
        <taxon>Rangifer</taxon>
    </lineage>
</organism>
<reference evidence="1" key="1">
    <citation type="submission" date="2023-05" db="EMBL/GenBank/DDBJ databases">
        <authorList>
            <consortium name="ELIXIR-Norway"/>
        </authorList>
    </citation>
    <scope>NUCLEOTIDE SEQUENCE</scope>
</reference>